<evidence type="ECO:0000313" key="2">
    <source>
        <dbReference type="Proteomes" id="UP001054837"/>
    </source>
</evidence>
<organism evidence="1 2">
    <name type="scientific">Caerostris darwini</name>
    <dbReference type="NCBI Taxonomy" id="1538125"/>
    <lineage>
        <taxon>Eukaryota</taxon>
        <taxon>Metazoa</taxon>
        <taxon>Ecdysozoa</taxon>
        <taxon>Arthropoda</taxon>
        <taxon>Chelicerata</taxon>
        <taxon>Arachnida</taxon>
        <taxon>Araneae</taxon>
        <taxon>Araneomorphae</taxon>
        <taxon>Entelegynae</taxon>
        <taxon>Araneoidea</taxon>
        <taxon>Araneidae</taxon>
        <taxon>Caerostris</taxon>
    </lineage>
</organism>
<gene>
    <name evidence="1" type="ORF">CDAR_114521</name>
</gene>
<reference evidence="1 2" key="1">
    <citation type="submission" date="2021-06" db="EMBL/GenBank/DDBJ databases">
        <title>Caerostris darwini draft genome.</title>
        <authorList>
            <person name="Kono N."/>
            <person name="Arakawa K."/>
        </authorList>
    </citation>
    <scope>NUCLEOTIDE SEQUENCE [LARGE SCALE GENOMIC DNA]</scope>
</reference>
<evidence type="ECO:0000313" key="1">
    <source>
        <dbReference type="EMBL" id="GIY14960.1"/>
    </source>
</evidence>
<dbReference type="AlphaFoldDB" id="A0AAV4R3V2"/>
<name>A0AAV4R3V2_9ARAC</name>
<accession>A0AAV4R3V2</accession>
<dbReference type="EMBL" id="BPLQ01005449">
    <property type="protein sequence ID" value="GIY14960.1"/>
    <property type="molecule type" value="Genomic_DNA"/>
</dbReference>
<comment type="caution">
    <text evidence="1">The sequence shown here is derived from an EMBL/GenBank/DDBJ whole genome shotgun (WGS) entry which is preliminary data.</text>
</comment>
<keyword evidence="2" id="KW-1185">Reference proteome</keyword>
<protein>
    <submittedName>
        <fullName evidence="1">Uncharacterized protein</fullName>
    </submittedName>
</protein>
<dbReference type="Proteomes" id="UP001054837">
    <property type="component" value="Unassembled WGS sequence"/>
</dbReference>
<sequence>MLRYYLGPLTLFQLSQKPRGAPPQNYPTFRFLQHGQCLEDDECGCWPPLSLARHRFVFYGRITTEREQSVVNHSVLMGTPFFVELRSGESFSQADGSRYIYEKEKFELDKECEWTKIVNLSFHNTFFELGYF</sequence>
<proteinExistence type="predicted"/>